<name>A0A222G7W2_9GAMM</name>
<keyword evidence="7" id="KW-1185">Reference proteome</keyword>
<dbReference type="AlphaFoldDB" id="A0A222G7W2"/>
<dbReference type="InterPro" id="IPR058625">
    <property type="entry name" value="MdtA-like_BSH"/>
</dbReference>
<dbReference type="NCBIfam" id="TIGR01730">
    <property type="entry name" value="RND_mfp"/>
    <property type="match status" value="1"/>
</dbReference>
<dbReference type="Pfam" id="PF25917">
    <property type="entry name" value="BSH_RND"/>
    <property type="match status" value="1"/>
</dbReference>
<keyword evidence="2" id="KW-0175">Coiled coil</keyword>
<feature type="signal peptide" evidence="3">
    <location>
        <begin position="1"/>
        <end position="21"/>
    </location>
</feature>
<dbReference type="PANTHER" id="PTHR30469">
    <property type="entry name" value="MULTIDRUG RESISTANCE PROTEIN MDTA"/>
    <property type="match status" value="1"/>
</dbReference>
<evidence type="ECO:0000256" key="1">
    <source>
        <dbReference type="ARBA" id="ARBA00009477"/>
    </source>
</evidence>
<dbReference type="PANTHER" id="PTHR30469:SF11">
    <property type="entry name" value="BLL4320 PROTEIN"/>
    <property type="match status" value="1"/>
</dbReference>
<evidence type="ECO:0000313" key="6">
    <source>
        <dbReference type="EMBL" id="ASP47959.1"/>
    </source>
</evidence>
<feature type="domain" description="Multidrug resistance protein MdtA-like barrel-sandwich hybrid" evidence="5">
    <location>
        <begin position="55"/>
        <end position="171"/>
    </location>
</feature>
<dbReference type="Proteomes" id="UP000202259">
    <property type="component" value="Chromosome"/>
</dbReference>
<evidence type="ECO:0000256" key="2">
    <source>
        <dbReference type="SAM" id="Coils"/>
    </source>
</evidence>
<dbReference type="KEGG" id="cber:B5D82_09440"/>
<proteinExistence type="inferred from homology"/>
<dbReference type="GO" id="GO:1990281">
    <property type="term" value="C:efflux pump complex"/>
    <property type="evidence" value="ECO:0007669"/>
    <property type="project" value="TreeGrafter"/>
</dbReference>
<feature type="coiled-coil region" evidence="2">
    <location>
        <begin position="82"/>
        <end position="109"/>
    </location>
</feature>
<comment type="similarity">
    <text evidence="1">Belongs to the membrane fusion protein (MFP) (TC 8.A.1) family.</text>
</comment>
<dbReference type="Gene3D" id="2.40.50.100">
    <property type="match status" value="1"/>
</dbReference>
<feature type="chain" id="PRO_5013075685" evidence="3">
    <location>
        <begin position="22"/>
        <end position="330"/>
    </location>
</feature>
<dbReference type="InterPro" id="IPR006143">
    <property type="entry name" value="RND_pump_MFP"/>
</dbReference>
<organism evidence="6 7">
    <name type="scientific">Cognaticolwellia beringensis</name>
    <dbReference type="NCBI Taxonomy" id="1967665"/>
    <lineage>
        <taxon>Bacteria</taxon>
        <taxon>Pseudomonadati</taxon>
        <taxon>Pseudomonadota</taxon>
        <taxon>Gammaproteobacteria</taxon>
        <taxon>Alteromonadales</taxon>
        <taxon>Colwelliaceae</taxon>
        <taxon>Cognaticolwellia</taxon>
    </lineage>
</organism>
<dbReference type="OrthoDB" id="266524at2"/>
<accession>A0A222G7W2</accession>
<evidence type="ECO:0000256" key="3">
    <source>
        <dbReference type="SAM" id="SignalP"/>
    </source>
</evidence>
<dbReference type="Pfam" id="PF25876">
    <property type="entry name" value="HH_MFP_RND"/>
    <property type="match status" value="1"/>
</dbReference>
<sequence length="330" mass="36409">MKLFSIVFTILLISMAKQALAQSYDTEVVSAELYSDTIQRTGKLDYKRTLSLAFKSSGYLTLLSVDEGEQFKKGQLLASLDITELEQQKNSLNAQLTQAKRELKRISQLMDKNLASERDMDTASTQLEIIQADYQVAVYNLKKAQIYAPFTGVVLSRNTELGELQNPGQEALKIAKLEWVIKVALTGQEVSDVKLNQKVSVSLSHIGPIQGVISKIPAMASTSSNLFIIEVLLPKTNITAGMIAGQLASVSIASESNKFVYRLPIAALVAIDDTGKAIVIAQSHNNAVFEQHSFEVFQLDNNYVYLKANRDDQPLKIITKGWQNYSVAGN</sequence>
<protein>
    <submittedName>
        <fullName evidence="6">Efflux RND transporter periplasmic adaptor subunit</fullName>
    </submittedName>
</protein>
<keyword evidence="3" id="KW-0732">Signal</keyword>
<dbReference type="Gene3D" id="1.10.287.470">
    <property type="entry name" value="Helix hairpin bin"/>
    <property type="match status" value="1"/>
</dbReference>
<dbReference type="InterPro" id="IPR058624">
    <property type="entry name" value="MdtA-like_HH"/>
</dbReference>
<dbReference type="SUPFAM" id="SSF111369">
    <property type="entry name" value="HlyD-like secretion proteins"/>
    <property type="match status" value="1"/>
</dbReference>
<evidence type="ECO:0000259" key="5">
    <source>
        <dbReference type="Pfam" id="PF25917"/>
    </source>
</evidence>
<reference evidence="6 7" key="1">
    <citation type="submission" date="2017-08" db="EMBL/GenBank/DDBJ databases">
        <title>Complete genome of Colwellia sp. NB097-1, a psychrophile bacterium ioslated from Bering Sea.</title>
        <authorList>
            <person name="Chen X."/>
        </authorList>
    </citation>
    <scope>NUCLEOTIDE SEQUENCE [LARGE SCALE GENOMIC DNA]</scope>
    <source>
        <strain evidence="6 7">NB097-1</strain>
    </source>
</reference>
<dbReference type="EMBL" id="CP020465">
    <property type="protein sequence ID" value="ASP47959.1"/>
    <property type="molecule type" value="Genomic_DNA"/>
</dbReference>
<evidence type="ECO:0000259" key="4">
    <source>
        <dbReference type="Pfam" id="PF25876"/>
    </source>
</evidence>
<evidence type="ECO:0000313" key="7">
    <source>
        <dbReference type="Proteomes" id="UP000202259"/>
    </source>
</evidence>
<dbReference type="RefSeq" id="WP_081151069.1">
    <property type="nucleotide sequence ID" value="NZ_CP020465.1"/>
</dbReference>
<dbReference type="GO" id="GO:0015562">
    <property type="term" value="F:efflux transmembrane transporter activity"/>
    <property type="evidence" value="ECO:0007669"/>
    <property type="project" value="TreeGrafter"/>
</dbReference>
<feature type="domain" description="Multidrug resistance protein MdtA-like alpha-helical hairpin" evidence="4">
    <location>
        <begin position="86"/>
        <end position="146"/>
    </location>
</feature>
<gene>
    <name evidence="6" type="ORF">B5D82_09440</name>
</gene>